<evidence type="ECO:0000256" key="10">
    <source>
        <dbReference type="ARBA" id="ARBA00023136"/>
    </source>
</evidence>
<comment type="subcellular location">
    <subcellularLocation>
        <location evidence="1">Cell projection</location>
        <location evidence="1">Cilium</location>
    </subcellularLocation>
    <subcellularLocation>
        <location evidence="2">Cytoplasm</location>
        <location evidence="2">Cytoskeleton</location>
    </subcellularLocation>
    <subcellularLocation>
        <location evidence="3">Membrane</location>
    </subcellularLocation>
</comment>
<evidence type="ECO:0000256" key="6">
    <source>
        <dbReference type="ARBA" id="ARBA00022490"/>
    </source>
</evidence>
<keyword evidence="10 14" id="KW-0472">Membrane</keyword>
<sequence>MRTAAFPTFRKLWARIDHDQNMLWRQSLPAGSYQLRIQYNYRTHFDSYTAGKYVYISNTSWLGGKNVFLGYAYITVGTICFILWLSFLILVKKYGQKPKDIVDIGKKTKYMFTKPKPVDSGDESTQPLNANNPTIMSKNEKQEPLWQDRDVRFDVPLNELKFRSGERIVEYFTKVEDTKGNSGEEGKMTITNLRMIWQSKVKPRINLSIGLGCVSSLTNRTIHTKLRGKHEALYIMTKVNGTRYEFIFTQLEAEVGVQFGMVELISKICRAYSSTKLFRDLKLRSAIITSNGKQLKVLQSETIYNKINGVWNLSSDQGNLGTMHLTNVRVVWHANMNELFNISLPYIQINNIKVRESKFGVALVIESTEGSGGYVLGFRIDPPERMNSVYSELCNLFAIHASKPDLGVETYLEGGSGLAFNDIDANSAVITSIESDHKEIDEHNAAHQSDAIAAYLADEAQPKNSDVVYCPQLGLAIEKIKDGFTLESLWHVIPQG</sequence>
<dbReference type="GO" id="GO:0034464">
    <property type="term" value="C:BBSome"/>
    <property type="evidence" value="ECO:0007669"/>
    <property type="project" value="InterPro"/>
</dbReference>
<accession>A0A7R9PWM3</accession>
<evidence type="ECO:0000256" key="2">
    <source>
        <dbReference type="ARBA" id="ARBA00004245"/>
    </source>
</evidence>
<dbReference type="GO" id="GO:0036064">
    <property type="term" value="C:ciliary basal body"/>
    <property type="evidence" value="ECO:0007669"/>
    <property type="project" value="TreeGrafter"/>
</dbReference>
<organism evidence="16">
    <name type="scientific">Medioppia subpectinata</name>
    <dbReference type="NCBI Taxonomy" id="1979941"/>
    <lineage>
        <taxon>Eukaryota</taxon>
        <taxon>Metazoa</taxon>
        <taxon>Ecdysozoa</taxon>
        <taxon>Arthropoda</taxon>
        <taxon>Chelicerata</taxon>
        <taxon>Arachnida</taxon>
        <taxon>Acari</taxon>
        <taxon>Acariformes</taxon>
        <taxon>Sarcoptiformes</taxon>
        <taxon>Oribatida</taxon>
        <taxon>Brachypylina</taxon>
        <taxon>Oppioidea</taxon>
        <taxon>Oppiidae</taxon>
        <taxon>Medioppia</taxon>
    </lineage>
</organism>
<keyword evidence="12" id="KW-0966">Cell projection</keyword>
<dbReference type="Pfam" id="PF03381">
    <property type="entry name" value="CDC50"/>
    <property type="match status" value="1"/>
</dbReference>
<feature type="non-terminal residue" evidence="16">
    <location>
        <position position="1"/>
    </location>
</feature>
<evidence type="ECO:0000256" key="14">
    <source>
        <dbReference type="SAM" id="Phobius"/>
    </source>
</evidence>
<evidence type="ECO:0000256" key="3">
    <source>
        <dbReference type="ARBA" id="ARBA00004370"/>
    </source>
</evidence>
<dbReference type="InterPro" id="IPR014003">
    <property type="entry name" value="BBS5_PH"/>
</dbReference>
<reference evidence="16" key="1">
    <citation type="submission" date="2020-11" db="EMBL/GenBank/DDBJ databases">
        <authorList>
            <person name="Tran Van P."/>
        </authorList>
    </citation>
    <scope>NUCLEOTIDE SEQUENCE</scope>
</reference>
<evidence type="ECO:0000256" key="8">
    <source>
        <dbReference type="ARBA" id="ARBA00022989"/>
    </source>
</evidence>
<dbReference type="EMBL" id="CAJPIZ010001433">
    <property type="protein sequence ID" value="CAG2103479.1"/>
    <property type="molecule type" value="Genomic_DNA"/>
</dbReference>
<evidence type="ECO:0000256" key="9">
    <source>
        <dbReference type="ARBA" id="ARBA00023069"/>
    </source>
</evidence>
<evidence type="ECO:0000256" key="4">
    <source>
        <dbReference type="ARBA" id="ARBA00005822"/>
    </source>
</evidence>
<name>A0A7R9PWM3_9ACAR</name>
<dbReference type="InterPro" id="IPR005045">
    <property type="entry name" value="CDC50/LEM3_fam"/>
</dbReference>
<dbReference type="GO" id="GO:0016020">
    <property type="term" value="C:membrane"/>
    <property type="evidence" value="ECO:0007669"/>
    <property type="project" value="UniProtKB-SubCell"/>
</dbReference>
<dbReference type="SMART" id="SM00683">
    <property type="entry name" value="DM16"/>
    <property type="match status" value="2"/>
</dbReference>
<evidence type="ECO:0000256" key="1">
    <source>
        <dbReference type="ARBA" id="ARBA00004138"/>
    </source>
</evidence>
<dbReference type="EMBL" id="OC856008">
    <property type="protein sequence ID" value="CAD7623049.1"/>
    <property type="molecule type" value="Genomic_DNA"/>
</dbReference>
<dbReference type="GO" id="GO:0032266">
    <property type="term" value="F:phosphatidylinositol-3-phosphate binding"/>
    <property type="evidence" value="ECO:0007669"/>
    <property type="project" value="TreeGrafter"/>
</dbReference>
<dbReference type="InterPro" id="IPR006606">
    <property type="entry name" value="BBL5"/>
</dbReference>
<keyword evidence="9" id="KW-0969">Cilium</keyword>
<comment type="similarity">
    <text evidence="4">Belongs to the BBS5 family.</text>
</comment>
<evidence type="ECO:0000313" key="17">
    <source>
        <dbReference type="Proteomes" id="UP000759131"/>
    </source>
</evidence>
<feature type="domain" description="BBSome complex member BBS5 PH" evidence="15">
    <location>
        <begin position="166"/>
        <end position="220"/>
    </location>
</feature>
<keyword evidence="17" id="KW-1185">Reference proteome</keyword>
<feature type="domain" description="BBSome complex member BBS5 PH" evidence="15">
    <location>
        <begin position="301"/>
        <end position="355"/>
    </location>
</feature>
<dbReference type="OrthoDB" id="10261999at2759"/>
<dbReference type="AlphaFoldDB" id="A0A7R9PWM3"/>
<evidence type="ECO:0000313" key="16">
    <source>
        <dbReference type="EMBL" id="CAD7623049.1"/>
    </source>
</evidence>
<evidence type="ECO:0000256" key="12">
    <source>
        <dbReference type="ARBA" id="ARBA00023273"/>
    </source>
</evidence>
<dbReference type="Proteomes" id="UP000759131">
    <property type="component" value="Unassembled WGS sequence"/>
</dbReference>
<keyword evidence="8 14" id="KW-1133">Transmembrane helix</keyword>
<evidence type="ECO:0000259" key="15">
    <source>
        <dbReference type="SMART" id="SM00683"/>
    </source>
</evidence>
<keyword evidence="11" id="KW-0206">Cytoskeleton</keyword>
<dbReference type="GO" id="GO:0060271">
    <property type="term" value="P:cilium assembly"/>
    <property type="evidence" value="ECO:0007669"/>
    <property type="project" value="TreeGrafter"/>
</dbReference>
<dbReference type="PANTHER" id="PTHR21351:SF0">
    <property type="entry name" value="BARDET-BIEDL SYNDROME 5 PROTEIN"/>
    <property type="match status" value="1"/>
</dbReference>
<feature type="transmembrane region" description="Helical" evidence="14">
    <location>
        <begin position="68"/>
        <end position="91"/>
    </location>
</feature>
<dbReference type="PANTHER" id="PTHR21351">
    <property type="entry name" value="BARDET-BIEDL SYNDROME PROTEIN 5"/>
    <property type="match status" value="1"/>
</dbReference>
<comment type="similarity">
    <text evidence="5">Belongs to the CDC50/LEM3 family.</text>
</comment>
<gene>
    <name evidence="16" type="ORF">OSB1V03_LOCUS3510</name>
</gene>
<evidence type="ECO:0000256" key="11">
    <source>
        <dbReference type="ARBA" id="ARBA00023212"/>
    </source>
</evidence>
<proteinExistence type="inferred from homology"/>
<evidence type="ECO:0000256" key="7">
    <source>
        <dbReference type="ARBA" id="ARBA00022692"/>
    </source>
</evidence>
<feature type="region of interest" description="Disordered" evidence="13">
    <location>
        <begin position="115"/>
        <end position="135"/>
    </location>
</feature>
<evidence type="ECO:0000256" key="5">
    <source>
        <dbReference type="ARBA" id="ARBA00009457"/>
    </source>
</evidence>
<keyword evidence="7 14" id="KW-0812">Transmembrane</keyword>
<keyword evidence="6" id="KW-0963">Cytoplasm</keyword>
<protein>
    <recommendedName>
        <fullName evidence="15">BBSome complex member BBS5 PH domain-containing protein</fullName>
    </recommendedName>
</protein>
<dbReference type="Pfam" id="PF07289">
    <property type="entry name" value="BBL5"/>
    <property type="match status" value="1"/>
</dbReference>
<evidence type="ECO:0000256" key="13">
    <source>
        <dbReference type="SAM" id="MobiDB-lite"/>
    </source>
</evidence>
<feature type="compositionally biased region" description="Polar residues" evidence="13">
    <location>
        <begin position="123"/>
        <end position="135"/>
    </location>
</feature>